<dbReference type="AlphaFoldDB" id="A0A177TUW6"/>
<dbReference type="NCBIfam" id="TIGR00283">
    <property type="entry name" value="arch_pth2"/>
    <property type="match status" value="1"/>
</dbReference>
<proteinExistence type="inferred from homology"/>
<comment type="similarity">
    <text evidence="3">Belongs to the PTH2 family.</text>
</comment>
<protein>
    <recommendedName>
        <fullName evidence="1">peptidyl-tRNA hydrolase</fullName>
        <ecNumber evidence="1">3.1.1.29</ecNumber>
    </recommendedName>
</protein>
<name>A0A177TUW6_9BASI</name>
<dbReference type="Gene3D" id="3.40.1490.10">
    <property type="entry name" value="Bit1"/>
    <property type="match status" value="1"/>
</dbReference>
<comment type="catalytic activity">
    <reaction evidence="4">
        <text>an N-acyl-L-alpha-aminoacyl-tRNA + H2O = an N-acyl-L-amino acid + a tRNA + H(+)</text>
        <dbReference type="Rhea" id="RHEA:54448"/>
        <dbReference type="Rhea" id="RHEA-COMP:10123"/>
        <dbReference type="Rhea" id="RHEA-COMP:13883"/>
        <dbReference type="ChEBI" id="CHEBI:15377"/>
        <dbReference type="ChEBI" id="CHEBI:15378"/>
        <dbReference type="ChEBI" id="CHEBI:59874"/>
        <dbReference type="ChEBI" id="CHEBI:78442"/>
        <dbReference type="ChEBI" id="CHEBI:138191"/>
        <dbReference type="EC" id="3.1.1.29"/>
    </reaction>
</comment>
<dbReference type="EMBL" id="LWDF02000048">
    <property type="protein sequence ID" value="KAE8259047.1"/>
    <property type="molecule type" value="Genomic_DNA"/>
</dbReference>
<accession>A0A177TUW6</accession>
<dbReference type="NCBIfam" id="NF003314">
    <property type="entry name" value="PRK04322.1"/>
    <property type="match status" value="1"/>
</dbReference>
<dbReference type="InterPro" id="IPR002833">
    <property type="entry name" value="PTH2"/>
</dbReference>
<dbReference type="GO" id="GO:0004045">
    <property type="term" value="F:peptidyl-tRNA hydrolase activity"/>
    <property type="evidence" value="ECO:0007669"/>
    <property type="project" value="UniProtKB-EC"/>
</dbReference>
<reference evidence="5" key="1">
    <citation type="submission" date="2016-04" db="EMBL/GenBank/DDBJ databases">
        <authorList>
            <person name="Nguyen H.D."/>
            <person name="Samba Siva P."/>
            <person name="Cullis J."/>
            <person name="Levesque C.A."/>
            <person name="Hambleton S."/>
        </authorList>
    </citation>
    <scope>NUCLEOTIDE SEQUENCE</scope>
    <source>
        <strain evidence="5">DAOMC 236416</strain>
    </source>
</reference>
<comment type="caution">
    <text evidence="5">The sequence shown here is derived from an EMBL/GenBank/DDBJ whole genome shotgun (WGS) entry which is preliminary data.</text>
</comment>
<dbReference type="InterPro" id="IPR023476">
    <property type="entry name" value="Pep_tRNA_hydro_II_dom_sf"/>
</dbReference>
<evidence type="ECO:0000256" key="4">
    <source>
        <dbReference type="ARBA" id="ARBA00048707"/>
    </source>
</evidence>
<evidence type="ECO:0000256" key="2">
    <source>
        <dbReference type="ARBA" id="ARBA00022801"/>
    </source>
</evidence>
<dbReference type="SUPFAM" id="SSF102462">
    <property type="entry name" value="Peptidyl-tRNA hydrolase II"/>
    <property type="match status" value="1"/>
</dbReference>
<dbReference type="EC" id="3.1.1.29" evidence="1"/>
<keyword evidence="2" id="KW-0378">Hydrolase</keyword>
<reference evidence="5" key="2">
    <citation type="journal article" date="2019" name="IMA Fungus">
        <title>Genome sequencing and comparison of five Tilletia species to identify candidate genes for the detection of regulated species infecting wheat.</title>
        <authorList>
            <person name="Nguyen H.D.T."/>
            <person name="Sultana T."/>
            <person name="Kesanakurti P."/>
            <person name="Hambleton S."/>
        </authorList>
    </citation>
    <scope>NUCLEOTIDE SEQUENCE</scope>
    <source>
        <strain evidence="5">DAOMC 236416</strain>
    </source>
</reference>
<evidence type="ECO:0000313" key="6">
    <source>
        <dbReference type="Proteomes" id="UP000077521"/>
    </source>
</evidence>
<dbReference type="Pfam" id="PF01981">
    <property type="entry name" value="PTH2"/>
    <property type="match status" value="1"/>
</dbReference>
<dbReference type="FunFam" id="3.40.1490.10:FF:000001">
    <property type="entry name" value="Peptidyl-tRNA hydrolase 2"/>
    <property type="match status" value="1"/>
</dbReference>
<evidence type="ECO:0000256" key="1">
    <source>
        <dbReference type="ARBA" id="ARBA00013260"/>
    </source>
</evidence>
<dbReference type="GO" id="GO:0005829">
    <property type="term" value="C:cytosol"/>
    <property type="evidence" value="ECO:0007669"/>
    <property type="project" value="TreeGrafter"/>
</dbReference>
<evidence type="ECO:0000313" key="5">
    <source>
        <dbReference type="EMBL" id="KAE8259047.1"/>
    </source>
</evidence>
<sequence>MDLASLRELLLSPALATSTAVAICSFVVGYYAGVGKSLFAYNENSRRRAAAGTSDEEEDSDLEDDDQNMARSKAGMILEECKMMLVVRTDIKMDRGKIAAQCSHAAVATYKAALKENPNYVAQWERLGVAKVALKCQSEDELREVEAHAKRLGITARSIHDAGRTQVAAGTRTVVGVGPGPKSVMDAITGHLKLL</sequence>
<keyword evidence="6" id="KW-1185">Reference proteome</keyword>
<organism evidence="5 6">
    <name type="scientific">Tilletia indica</name>
    <dbReference type="NCBI Taxonomy" id="43049"/>
    <lineage>
        <taxon>Eukaryota</taxon>
        <taxon>Fungi</taxon>
        <taxon>Dikarya</taxon>
        <taxon>Basidiomycota</taxon>
        <taxon>Ustilaginomycotina</taxon>
        <taxon>Exobasidiomycetes</taxon>
        <taxon>Tilletiales</taxon>
        <taxon>Tilletiaceae</taxon>
        <taxon>Tilletia</taxon>
    </lineage>
</organism>
<evidence type="ECO:0000256" key="3">
    <source>
        <dbReference type="ARBA" id="ARBA00038050"/>
    </source>
</evidence>
<gene>
    <name evidence="5" type="ORF">A4X13_0g1263</name>
</gene>
<dbReference type="PANTHER" id="PTHR12649">
    <property type="entry name" value="PEPTIDYL-TRNA HYDROLASE 2"/>
    <property type="match status" value="1"/>
</dbReference>
<dbReference type="Proteomes" id="UP000077521">
    <property type="component" value="Unassembled WGS sequence"/>
</dbReference>
<dbReference type="CDD" id="cd02430">
    <property type="entry name" value="PTH2"/>
    <property type="match status" value="1"/>
</dbReference>
<dbReference type="PANTHER" id="PTHR12649:SF11">
    <property type="entry name" value="PEPTIDYL-TRNA HYDROLASE 2, MITOCHONDRIAL"/>
    <property type="match status" value="1"/>
</dbReference>